<dbReference type="RefSeq" id="WP_274043148.1">
    <property type="nucleotide sequence ID" value="NZ_JANCPR020000029.1"/>
</dbReference>
<evidence type="ECO:0000256" key="1">
    <source>
        <dbReference type="SAM" id="MobiDB-lite"/>
    </source>
</evidence>
<evidence type="ECO:0000313" key="2">
    <source>
        <dbReference type="EMBL" id="MDJ1135419.1"/>
    </source>
</evidence>
<reference evidence="2 3" key="1">
    <citation type="submission" date="2023-05" db="EMBL/GenBank/DDBJ databases">
        <title>Streptantibioticus silvisoli sp. nov., acidotolerant actinomycetes 1 from pine litter.</title>
        <authorList>
            <person name="Swiecimska M."/>
            <person name="Golinska P."/>
            <person name="Sangal V."/>
            <person name="Wachnowicz B."/>
            <person name="Goodfellow M."/>
        </authorList>
    </citation>
    <scope>NUCLEOTIDE SEQUENCE [LARGE SCALE GENOMIC DNA]</scope>
    <source>
        <strain evidence="2 3">DSM 42109</strain>
    </source>
</reference>
<gene>
    <name evidence="2" type="ORF">NMN56_026340</name>
</gene>
<dbReference type="Proteomes" id="UP001214441">
    <property type="component" value="Unassembled WGS sequence"/>
</dbReference>
<accession>A0ABT7A276</accession>
<evidence type="ECO:0000313" key="3">
    <source>
        <dbReference type="Proteomes" id="UP001214441"/>
    </source>
</evidence>
<name>A0ABT7A276_9ACTN</name>
<sequence length="40" mass="4379">MPHPRRRGPHPAEAKDALTDEKVGPGLELCTTCRPQDALN</sequence>
<keyword evidence="3" id="KW-1185">Reference proteome</keyword>
<feature type="compositionally biased region" description="Basic and acidic residues" evidence="1">
    <location>
        <begin position="10"/>
        <end position="21"/>
    </location>
</feature>
<organism evidence="2 3">
    <name type="scientific">Streptomyces iconiensis</name>
    <dbReference type="NCBI Taxonomy" id="1384038"/>
    <lineage>
        <taxon>Bacteria</taxon>
        <taxon>Bacillati</taxon>
        <taxon>Actinomycetota</taxon>
        <taxon>Actinomycetes</taxon>
        <taxon>Kitasatosporales</taxon>
        <taxon>Streptomycetaceae</taxon>
        <taxon>Streptomyces</taxon>
    </lineage>
</organism>
<feature type="region of interest" description="Disordered" evidence="1">
    <location>
        <begin position="1"/>
        <end position="21"/>
    </location>
</feature>
<comment type="caution">
    <text evidence="2">The sequence shown here is derived from an EMBL/GenBank/DDBJ whole genome shotgun (WGS) entry which is preliminary data.</text>
</comment>
<protein>
    <submittedName>
        <fullName evidence="2">Uncharacterized protein</fullName>
    </submittedName>
</protein>
<proteinExistence type="predicted"/>
<dbReference type="EMBL" id="JANCPR020000029">
    <property type="protein sequence ID" value="MDJ1135419.1"/>
    <property type="molecule type" value="Genomic_DNA"/>
</dbReference>